<dbReference type="Gene3D" id="1.20.120.1490">
    <property type="match status" value="1"/>
</dbReference>
<proteinExistence type="predicted"/>
<evidence type="ECO:0000313" key="1">
    <source>
        <dbReference type="EMBL" id="KAA3922565.1"/>
    </source>
</evidence>
<dbReference type="Proteomes" id="UP000266492">
    <property type="component" value="Unassembled WGS sequence"/>
</dbReference>
<comment type="caution">
    <text evidence="2">The sequence shown here is derived from an EMBL/GenBank/DDBJ whole genome shotgun (WGS) entry which is preliminary data.</text>
</comment>
<evidence type="ECO:0000313" key="10">
    <source>
        <dbReference type="Proteomes" id="UP000375690"/>
    </source>
</evidence>
<gene>
    <name evidence="6" type="ORF">DWX70_11480</name>
    <name evidence="4" type="ORF">F3B53_11930</name>
    <name evidence="3" type="ORF">F3D66_29650</name>
    <name evidence="2" type="ORF">F3D71_05700</name>
    <name evidence="1" type="ORF">F3F25_25775</name>
    <name evidence="5" type="ORF">PO382_00130</name>
</gene>
<keyword evidence="11" id="KW-1185">Reference proteome</keyword>
<evidence type="ECO:0000313" key="8">
    <source>
        <dbReference type="Proteomes" id="UP000323717"/>
    </source>
</evidence>
<evidence type="ECO:0000313" key="3">
    <source>
        <dbReference type="EMBL" id="KAA4088714.1"/>
    </source>
</evidence>
<name>A0A139LCJ9_BACOV</name>
<dbReference type="Proteomes" id="UP001219389">
    <property type="component" value="Unassembled WGS sequence"/>
</dbReference>
<evidence type="ECO:0000313" key="2">
    <source>
        <dbReference type="EMBL" id="KAA3953481.1"/>
    </source>
</evidence>
<dbReference type="Proteomes" id="UP000323717">
    <property type="component" value="Unassembled WGS sequence"/>
</dbReference>
<dbReference type="Proteomes" id="UP000365824">
    <property type="component" value="Unassembled WGS sequence"/>
</dbReference>
<dbReference type="EMBL" id="VWLB01000063">
    <property type="protein sequence ID" value="KAA3922565.1"/>
    <property type="molecule type" value="Genomic_DNA"/>
</dbReference>
<dbReference type="Proteomes" id="UP000473905">
    <property type="component" value="Unassembled WGS sequence"/>
</dbReference>
<evidence type="ECO:0000313" key="7">
    <source>
        <dbReference type="Proteomes" id="UP000266492"/>
    </source>
</evidence>
<reference evidence="5" key="3">
    <citation type="submission" date="2022-10" db="EMBL/GenBank/DDBJ databases">
        <title>Human gut microbiome strain richness.</title>
        <authorList>
            <person name="Chen-Liaw A."/>
        </authorList>
    </citation>
    <scope>NUCLEOTIDE SEQUENCE</scope>
    <source>
        <strain evidence="5">BSD2780120875st1_E1_BSD2780120875_150330</strain>
    </source>
</reference>
<dbReference type="EMBL" id="JAQNZF010000001">
    <property type="protein sequence ID" value="MDC2740624.1"/>
    <property type="molecule type" value="Genomic_DNA"/>
</dbReference>
<dbReference type="AlphaFoldDB" id="A0A139LCJ9"/>
<evidence type="ECO:0000313" key="6">
    <source>
        <dbReference type="EMBL" id="RGS83556.1"/>
    </source>
</evidence>
<evidence type="ECO:0000313" key="5">
    <source>
        <dbReference type="EMBL" id="MDC2740624.1"/>
    </source>
</evidence>
<protein>
    <submittedName>
        <fullName evidence="2">Uncharacterized protein</fullName>
    </submittedName>
</protein>
<dbReference type="EMBL" id="VWFC01000012">
    <property type="protein sequence ID" value="KAB1326402.1"/>
    <property type="molecule type" value="Genomic_DNA"/>
</dbReference>
<reference evidence="6 7" key="1">
    <citation type="submission" date="2018-08" db="EMBL/GenBank/DDBJ databases">
        <title>A genome reference for cultivated species of the human gut microbiota.</title>
        <authorList>
            <person name="Zou Y."/>
            <person name="Xue W."/>
            <person name="Luo G."/>
        </authorList>
    </citation>
    <scope>NUCLEOTIDE SEQUENCE [LARGE SCALE GENOMIC DNA]</scope>
    <source>
        <strain evidence="6 7">AF20-9LB</strain>
    </source>
</reference>
<evidence type="ECO:0000313" key="4">
    <source>
        <dbReference type="EMBL" id="KAB1326402.1"/>
    </source>
</evidence>
<organism evidence="2 8">
    <name type="scientific">Bacteroides ovatus</name>
    <dbReference type="NCBI Taxonomy" id="28116"/>
    <lineage>
        <taxon>Bacteria</taxon>
        <taxon>Pseudomonadati</taxon>
        <taxon>Bacteroidota</taxon>
        <taxon>Bacteroidia</taxon>
        <taxon>Bacteroidales</taxon>
        <taxon>Bacteroidaceae</taxon>
        <taxon>Bacteroides</taxon>
    </lineage>
</organism>
<evidence type="ECO:0000313" key="11">
    <source>
        <dbReference type="Proteomes" id="UP000473905"/>
    </source>
</evidence>
<sequence length="350" mass="41560">MKKITLFLSLLLIGSVGFSQIIPGVNIGKRKEYMMRTYKINSQKADEYEQILFSLQKENDQLKNRKISSTQFKAEQKKLYKKYGTIISQAFSGGKHKKWSSCTQEMERYQILSENKFIPYEKMRALYKAESEWVKERDKMHKDTGEAWEKYENSDTMVSELNIKIKQILGTENGTWYIEYKRLFFRALDNMDKYGVTYKDAFTIAKIEDTYKQKRANILNSNKKNAEREVELMAIDDEMAKKIAKTVPSVSVKWKKVNNAALDHTLKSRYGLNQEQINKFKTAYNKYAIEEYKILNQKKLSDSDKYDQLSQLGETFCKTVNPLFKVDNYKKWYGWWKYDFERKMKRKGLK</sequence>
<accession>A0A139LCJ9</accession>
<evidence type="ECO:0000313" key="9">
    <source>
        <dbReference type="Proteomes" id="UP000365824"/>
    </source>
</evidence>
<dbReference type="EMBL" id="QRVZ01000008">
    <property type="protein sequence ID" value="RGS83556.1"/>
    <property type="molecule type" value="Genomic_DNA"/>
</dbReference>
<dbReference type="EMBL" id="VWKB01000070">
    <property type="protein sequence ID" value="KAA4088714.1"/>
    <property type="molecule type" value="Genomic_DNA"/>
</dbReference>
<dbReference type="Proteomes" id="UP000375690">
    <property type="component" value="Unassembled WGS sequence"/>
</dbReference>
<dbReference type="RefSeq" id="WP_004313841.1">
    <property type="nucleotide sequence ID" value="NZ_CAAKNR010000226.1"/>
</dbReference>
<dbReference type="EMBL" id="VWLE01000047">
    <property type="protein sequence ID" value="KAA3953481.1"/>
    <property type="molecule type" value="Genomic_DNA"/>
</dbReference>
<reference evidence="8 9" key="2">
    <citation type="journal article" date="2019" name="Nat. Med.">
        <title>A library of human gut bacterial isolates paired with longitudinal multiomics data enables mechanistic microbiome research.</title>
        <authorList>
            <person name="Poyet M."/>
            <person name="Groussin M."/>
            <person name="Gibbons S.M."/>
            <person name="Avila-Pacheco J."/>
            <person name="Jiang X."/>
            <person name="Kearney S.M."/>
            <person name="Perrotta A.R."/>
            <person name="Berdy B."/>
            <person name="Zhao S."/>
            <person name="Lieberman T.D."/>
            <person name="Swanson P.K."/>
            <person name="Smith M."/>
            <person name="Roesemann S."/>
            <person name="Alexander J.E."/>
            <person name="Rich S.A."/>
            <person name="Livny J."/>
            <person name="Vlamakis H."/>
            <person name="Clish C."/>
            <person name="Bullock K."/>
            <person name="Deik A."/>
            <person name="Scott J."/>
            <person name="Pierce K.A."/>
            <person name="Xavier R.J."/>
            <person name="Alm E.J."/>
        </authorList>
    </citation>
    <scope>NUCLEOTIDE SEQUENCE [LARGE SCALE GENOMIC DNA]</scope>
    <source>
        <strain evidence="3 11">BIOML-A134</strain>
        <strain evidence="1 9">BIOML-A160</strain>
        <strain evidence="2 8">BIOML-A163</strain>
        <strain evidence="4 10">BIOML-A2</strain>
    </source>
</reference>